<reference evidence="1 2" key="1">
    <citation type="journal article" date="2015" name="Genome Biol. Evol.">
        <title>Phylogenomic analyses indicate that early fungi evolved digesting cell walls of algal ancestors of land plants.</title>
        <authorList>
            <person name="Chang Y."/>
            <person name="Wang S."/>
            <person name="Sekimoto S."/>
            <person name="Aerts A.L."/>
            <person name="Choi C."/>
            <person name="Clum A."/>
            <person name="LaButti K.M."/>
            <person name="Lindquist E.A."/>
            <person name="Yee Ngan C."/>
            <person name="Ohm R.A."/>
            <person name="Salamov A.A."/>
            <person name="Grigoriev I.V."/>
            <person name="Spatafora J.W."/>
            <person name="Berbee M.L."/>
        </authorList>
    </citation>
    <scope>NUCLEOTIDE SEQUENCE [LARGE SCALE GENOMIC DNA]</scope>
    <source>
        <strain evidence="1 2">NRRL 1564</strain>
    </source>
</reference>
<feature type="non-terminal residue" evidence="1">
    <location>
        <position position="1"/>
    </location>
</feature>
<accession>A0A2G5B0D2</accession>
<sequence length="175" mass="19589">TSLTSPLELLRVDKHKKPSLHSVRSALASPKLIFDHDFVHLVVSFQAESLANYPALLEFIFPPGPVNLENHRRPRYIRDEHKIGPFFQAEVFQRAKMILAHAHSSAKVYIIEGHPTNGADMFVHVCIRTAPDTIIKTNAIVKFMLPPGLDRTCQLPLPSSSASLIELLAYDATFL</sequence>
<organism evidence="1 2">
    <name type="scientific">Coemansia reversa (strain ATCC 12441 / NRRL 1564)</name>
    <dbReference type="NCBI Taxonomy" id="763665"/>
    <lineage>
        <taxon>Eukaryota</taxon>
        <taxon>Fungi</taxon>
        <taxon>Fungi incertae sedis</taxon>
        <taxon>Zoopagomycota</taxon>
        <taxon>Kickxellomycotina</taxon>
        <taxon>Kickxellomycetes</taxon>
        <taxon>Kickxellales</taxon>
        <taxon>Kickxellaceae</taxon>
        <taxon>Coemansia</taxon>
    </lineage>
</organism>
<protein>
    <submittedName>
        <fullName evidence="1">Uncharacterized protein</fullName>
    </submittedName>
</protein>
<gene>
    <name evidence="1" type="ORF">COEREDRAFT_12757</name>
</gene>
<proteinExistence type="predicted"/>
<evidence type="ECO:0000313" key="1">
    <source>
        <dbReference type="EMBL" id="PIA12482.1"/>
    </source>
</evidence>
<dbReference type="OrthoDB" id="10594286at2759"/>
<keyword evidence="2" id="KW-1185">Reference proteome</keyword>
<name>A0A2G5B0D2_COERN</name>
<dbReference type="EMBL" id="KZ303771">
    <property type="protein sequence ID" value="PIA12482.1"/>
    <property type="molecule type" value="Genomic_DNA"/>
</dbReference>
<evidence type="ECO:0000313" key="2">
    <source>
        <dbReference type="Proteomes" id="UP000242474"/>
    </source>
</evidence>
<dbReference type="Proteomes" id="UP000242474">
    <property type="component" value="Unassembled WGS sequence"/>
</dbReference>
<dbReference type="AlphaFoldDB" id="A0A2G5B0D2"/>